<dbReference type="Gene3D" id="3.40.50.620">
    <property type="entry name" value="HUPs"/>
    <property type="match status" value="1"/>
</dbReference>
<name>A0ABT4XUU6_9RHOB</name>
<dbReference type="Proteomes" id="UP001210720">
    <property type="component" value="Unassembled WGS sequence"/>
</dbReference>
<gene>
    <name evidence="3" type="ORF">PFY00_13440</name>
</gene>
<evidence type="ECO:0000313" key="4">
    <source>
        <dbReference type="Proteomes" id="UP001210720"/>
    </source>
</evidence>
<feature type="domain" description="UspA" evidence="2">
    <location>
        <begin position="1"/>
        <end position="140"/>
    </location>
</feature>
<evidence type="ECO:0000259" key="2">
    <source>
        <dbReference type="Pfam" id="PF00582"/>
    </source>
</evidence>
<dbReference type="PRINTS" id="PR01438">
    <property type="entry name" value="UNVRSLSTRESS"/>
</dbReference>
<sequence>MFNKILLAIDLNEPKGAARAAAAVQRMVGQEPAEVHVINVVPDMGMAIVGAAFAADHSKTMKREVGEALAEWAKDALPGLEPTLHVQQGTIYDMILRSANDLDVDAIVVGAHRPELRDYLMGPNAARVVRHARQSVFVVR</sequence>
<dbReference type="InterPro" id="IPR006016">
    <property type="entry name" value="UspA"/>
</dbReference>
<dbReference type="EMBL" id="JAQIOY010000004">
    <property type="protein sequence ID" value="MDA7425730.1"/>
    <property type="molecule type" value="Genomic_DNA"/>
</dbReference>
<dbReference type="PANTHER" id="PTHR46268:SF6">
    <property type="entry name" value="UNIVERSAL STRESS PROTEIN UP12"/>
    <property type="match status" value="1"/>
</dbReference>
<proteinExistence type="inferred from homology"/>
<accession>A0ABT4XUU6</accession>
<dbReference type="RefSeq" id="WP_271433088.1">
    <property type="nucleotide sequence ID" value="NZ_JAQIOY010000004.1"/>
</dbReference>
<evidence type="ECO:0000313" key="3">
    <source>
        <dbReference type="EMBL" id="MDA7425730.1"/>
    </source>
</evidence>
<dbReference type="InterPro" id="IPR006015">
    <property type="entry name" value="Universal_stress_UspA"/>
</dbReference>
<comment type="caution">
    <text evidence="3">The sequence shown here is derived from an EMBL/GenBank/DDBJ whole genome shotgun (WGS) entry which is preliminary data.</text>
</comment>
<dbReference type="InterPro" id="IPR014729">
    <property type="entry name" value="Rossmann-like_a/b/a_fold"/>
</dbReference>
<protein>
    <submittedName>
        <fullName evidence="3">Universal stress protein</fullName>
    </submittedName>
</protein>
<comment type="similarity">
    <text evidence="1">Belongs to the universal stress protein A family.</text>
</comment>
<dbReference type="Pfam" id="PF00582">
    <property type="entry name" value="Usp"/>
    <property type="match status" value="1"/>
</dbReference>
<keyword evidence="4" id="KW-1185">Reference proteome</keyword>
<organism evidence="3 4">
    <name type="scientific">Thalassococcus lentus</name>
    <dbReference type="NCBI Taxonomy" id="1210524"/>
    <lineage>
        <taxon>Bacteria</taxon>
        <taxon>Pseudomonadati</taxon>
        <taxon>Pseudomonadota</taxon>
        <taxon>Alphaproteobacteria</taxon>
        <taxon>Rhodobacterales</taxon>
        <taxon>Roseobacteraceae</taxon>
        <taxon>Thalassococcus</taxon>
    </lineage>
</organism>
<reference evidence="3 4" key="1">
    <citation type="submission" date="2023-01" db="EMBL/GenBank/DDBJ databases">
        <title>Thalassococcus onchidii sp. nov., isolated from a marine invertebrate from the South China Sea.</title>
        <authorList>
            <person name="Xu S."/>
            <person name="Liu Z."/>
            <person name="Xu Y."/>
        </authorList>
    </citation>
    <scope>NUCLEOTIDE SEQUENCE [LARGE SCALE GENOMIC DNA]</scope>
    <source>
        <strain evidence="3 4">KCTC 32084</strain>
    </source>
</reference>
<evidence type="ECO:0000256" key="1">
    <source>
        <dbReference type="ARBA" id="ARBA00008791"/>
    </source>
</evidence>
<dbReference type="PANTHER" id="PTHR46268">
    <property type="entry name" value="STRESS RESPONSE PROTEIN NHAX"/>
    <property type="match status" value="1"/>
</dbReference>
<dbReference type="SUPFAM" id="SSF52402">
    <property type="entry name" value="Adenine nucleotide alpha hydrolases-like"/>
    <property type="match status" value="1"/>
</dbReference>
<dbReference type="CDD" id="cd00293">
    <property type="entry name" value="USP-like"/>
    <property type="match status" value="1"/>
</dbReference>